<evidence type="ECO:0000256" key="1">
    <source>
        <dbReference type="ARBA" id="ARBA00007996"/>
    </source>
</evidence>
<proteinExistence type="inferred from homology"/>
<sequence>MAFFMGGDVYMAEFNPIAYLQHFRFEEGTLWYKLLRFILEHYKTSFTSGAVKGHTLIDICNGPTIYQLLSSCEFFKEIMASDYTDQSCQEMLKWLKNEAFDWRHLTGLQWCSKCVSWRETDT</sequence>
<organism evidence="5 6">
    <name type="scientific">Alligator mississippiensis</name>
    <name type="common">American alligator</name>
    <dbReference type="NCBI Taxonomy" id="8496"/>
    <lineage>
        <taxon>Eukaryota</taxon>
        <taxon>Metazoa</taxon>
        <taxon>Chordata</taxon>
        <taxon>Craniata</taxon>
        <taxon>Vertebrata</taxon>
        <taxon>Euteleostomi</taxon>
        <taxon>Archelosauria</taxon>
        <taxon>Archosauria</taxon>
        <taxon>Crocodylia</taxon>
        <taxon>Alligatoridae</taxon>
        <taxon>Alligatorinae</taxon>
        <taxon>Alligator</taxon>
    </lineage>
</organism>
<evidence type="ECO:0000256" key="2">
    <source>
        <dbReference type="ARBA" id="ARBA00022603"/>
    </source>
</evidence>
<dbReference type="AlphaFoldDB" id="A0A151NBB9"/>
<name>A0A151NBB9_ALLMI</name>
<dbReference type="PANTHER" id="PTHR10867:SF32">
    <property type="entry name" value="NICOTINAMIDE N-METHYLTRANSFERASE"/>
    <property type="match status" value="1"/>
</dbReference>
<evidence type="ECO:0000313" key="6">
    <source>
        <dbReference type="Proteomes" id="UP000050525"/>
    </source>
</evidence>
<keyword evidence="6" id="KW-1185">Reference proteome</keyword>
<dbReference type="InterPro" id="IPR029063">
    <property type="entry name" value="SAM-dependent_MTases_sf"/>
</dbReference>
<comment type="caution">
    <text evidence="5">The sequence shown here is derived from an EMBL/GenBank/DDBJ whole genome shotgun (WGS) entry which is preliminary data.</text>
</comment>
<comment type="similarity">
    <text evidence="1">Belongs to the class I-like SAM-binding methyltransferase superfamily. NNMT/PNMT/TEMT family.</text>
</comment>
<dbReference type="Gene3D" id="3.40.50.150">
    <property type="entry name" value="Vaccinia Virus protein VP39"/>
    <property type="match status" value="1"/>
</dbReference>
<dbReference type="GO" id="GO:0005829">
    <property type="term" value="C:cytosol"/>
    <property type="evidence" value="ECO:0007669"/>
    <property type="project" value="TreeGrafter"/>
</dbReference>
<dbReference type="SUPFAM" id="SSF53335">
    <property type="entry name" value="S-adenosyl-L-methionine-dependent methyltransferases"/>
    <property type="match status" value="1"/>
</dbReference>
<keyword evidence="2" id="KW-0489">Methyltransferase</keyword>
<dbReference type="PROSITE" id="PS51681">
    <property type="entry name" value="SAM_MT_NNMT_PNMT_TEMT"/>
    <property type="match status" value="1"/>
</dbReference>
<keyword evidence="3" id="KW-0808">Transferase</keyword>
<reference evidence="5 6" key="1">
    <citation type="journal article" date="2012" name="Genome Biol.">
        <title>Sequencing three crocodilian genomes to illuminate the evolution of archosaurs and amniotes.</title>
        <authorList>
            <person name="St John J.A."/>
            <person name="Braun E.L."/>
            <person name="Isberg S.R."/>
            <person name="Miles L.G."/>
            <person name="Chong A.Y."/>
            <person name="Gongora J."/>
            <person name="Dalzell P."/>
            <person name="Moran C."/>
            <person name="Bed'hom B."/>
            <person name="Abzhanov A."/>
            <person name="Burgess S.C."/>
            <person name="Cooksey A.M."/>
            <person name="Castoe T.A."/>
            <person name="Crawford N.G."/>
            <person name="Densmore L.D."/>
            <person name="Drew J.C."/>
            <person name="Edwards S.V."/>
            <person name="Faircloth B.C."/>
            <person name="Fujita M.K."/>
            <person name="Greenwold M.J."/>
            <person name="Hoffmann F.G."/>
            <person name="Howard J.M."/>
            <person name="Iguchi T."/>
            <person name="Janes D.E."/>
            <person name="Khan S.Y."/>
            <person name="Kohno S."/>
            <person name="de Koning A.J."/>
            <person name="Lance S.L."/>
            <person name="McCarthy F.M."/>
            <person name="McCormack J.E."/>
            <person name="Merchant M.E."/>
            <person name="Peterson D.G."/>
            <person name="Pollock D.D."/>
            <person name="Pourmand N."/>
            <person name="Raney B.J."/>
            <person name="Roessler K.A."/>
            <person name="Sanford J.R."/>
            <person name="Sawyer R.H."/>
            <person name="Schmidt C.J."/>
            <person name="Triplett E.W."/>
            <person name="Tuberville T.D."/>
            <person name="Venegas-Anaya M."/>
            <person name="Howard J.T."/>
            <person name="Jarvis E.D."/>
            <person name="Guillette L.J.Jr."/>
            <person name="Glenn T.C."/>
            <person name="Green R.E."/>
            <person name="Ray D.A."/>
        </authorList>
    </citation>
    <scope>NUCLEOTIDE SEQUENCE [LARGE SCALE GENOMIC DNA]</scope>
    <source>
        <strain evidence="5">KSC_2009_1</strain>
    </source>
</reference>
<accession>A0A151NBB9</accession>
<dbReference type="PANTHER" id="PTHR10867">
    <property type="entry name" value="NNMT/PNMT/TEMT FAMILY MEMBER"/>
    <property type="match status" value="1"/>
</dbReference>
<dbReference type="EMBL" id="AKHW03003627">
    <property type="protein sequence ID" value="KYO34057.1"/>
    <property type="molecule type" value="Genomic_DNA"/>
</dbReference>
<dbReference type="InterPro" id="IPR000940">
    <property type="entry name" value="NNMT_TEMT_trans"/>
</dbReference>
<evidence type="ECO:0000256" key="3">
    <source>
        <dbReference type="ARBA" id="ARBA00022679"/>
    </source>
</evidence>
<dbReference type="Pfam" id="PF01234">
    <property type="entry name" value="NNMT_PNMT_TEMT"/>
    <property type="match status" value="1"/>
</dbReference>
<keyword evidence="4" id="KW-0949">S-adenosyl-L-methionine</keyword>
<dbReference type="GO" id="GO:0008170">
    <property type="term" value="F:N-methyltransferase activity"/>
    <property type="evidence" value="ECO:0007669"/>
    <property type="project" value="TreeGrafter"/>
</dbReference>
<dbReference type="Proteomes" id="UP000050525">
    <property type="component" value="Unassembled WGS sequence"/>
</dbReference>
<evidence type="ECO:0000256" key="4">
    <source>
        <dbReference type="ARBA" id="ARBA00022691"/>
    </source>
</evidence>
<evidence type="ECO:0000313" key="5">
    <source>
        <dbReference type="EMBL" id="KYO34057.1"/>
    </source>
</evidence>
<gene>
    <name evidence="5" type="ORF">Y1Q_0024642</name>
</gene>
<protein>
    <submittedName>
        <fullName evidence="5">Uncharacterized protein</fullName>
    </submittedName>
</protein>
<dbReference type="GO" id="GO:0032259">
    <property type="term" value="P:methylation"/>
    <property type="evidence" value="ECO:0007669"/>
    <property type="project" value="UniProtKB-KW"/>
</dbReference>